<sequence length="300" mass="34333">MKCIVTNLTFGADPLESGISFVALEEALEISSSKFMSSMAWIWRFMSSTAWIWKLKRFLNIGSEKRLREAIKAVSPSFVVSGFLCLPLRVSVRKRMEFPHHHHHERGEEEEQYPPPGYHHSPPSQSEFPDYPSVHHVSHHQYEPEYQPQPGYHHGGSGSEPLNKPTSRVYCKAETDYSLTIRDGHVILALSDVNDPFQHWIKDETHSTRVKDAEGFPSFSLVNKATGQALKHSIGATQPVQLIPYDPDVLDLTILWSESRDFGDNFRTIRMVLISYGRFLPTDLCMVNSPVFGSFNYKRW</sequence>
<dbReference type="SUPFAM" id="SSF50370">
    <property type="entry name" value="Ricin B-like lectins"/>
    <property type="match status" value="1"/>
</dbReference>
<keyword evidence="3" id="KW-1185">Reference proteome</keyword>
<dbReference type="PANTHER" id="PTHR31257:SF2">
    <property type="entry name" value="RICIN B-LIKE LECTIN EULS3"/>
    <property type="match status" value="1"/>
</dbReference>
<dbReference type="AlphaFoldDB" id="A0A9Q0H403"/>
<dbReference type="CDD" id="cd23431">
    <property type="entry name" value="beta-trefoil_Ricin_AtEULS3-like"/>
    <property type="match status" value="1"/>
</dbReference>
<name>A0A9Q0H403_9MAGN</name>
<evidence type="ECO:0000256" key="1">
    <source>
        <dbReference type="SAM" id="MobiDB-lite"/>
    </source>
</evidence>
<dbReference type="OrthoDB" id="7769065at2759"/>
<organism evidence="2 3">
    <name type="scientific">Protea cynaroides</name>
    <dbReference type="NCBI Taxonomy" id="273540"/>
    <lineage>
        <taxon>Eukaryota</taxon>
        <taxon>Viridiplantae</taxon>
        <taxon>Streptophyta</taxon>
        <taxon>Embryophyta</taxon>
        <taxon>Tracheophyta</taxon>
        <taxon>Spermatophyta</taxon>
        <taxon>Magnoliopsida</taxon>
        <taxon>Proteales</taxon>
        <taxon>Proteaceae</taxon>
        <taxon>Protea</taxon>
    </lineage>
</organism>
<protein>
    <submittedName>
        <fullName evidence="2">Uncharacterized protein</fullName>
    </submittedName>
</protein>
<gene>
    <name evidence="2" type="ORF">NE237_025322</name>
</gene>
<dbReference type="InterPro" id="IPR035992">
    <property type="entry name" value="Ricin_B-like_lectins"/>
</dbReference>
<dbReference type="EMBL" id="JAMYWD010000010">
    <property type="protein sequence ID" value="KAJ4958211.1"/>
    <property type="molecule type" value="Genomic_DNA"/>
</dbReference>
<comment type="caution">
    <text evidence="2">The sequence shown here is derived from an EMBL/GenBank/DDBJ whole genome shotgun (WGS) entry which is preliminary data.</text>
</comment>
<proteinExistence type="predicted"/>
<feature type="region of interest" description="Disordered" evidence="1">
    <location>
        <begin position="100"/>
        <end position="166"/>
    </location>
</feature>
<dbReference type="PANTHER" id="PTHR31257">
    <property type="entry name" value="RICIN B-LIKE LECTIN EULS3"/>
    <property type="match status" value="1"/>
</dbReference>
<dbReference type="Proteomes" id="UP001141806">
    <property type="component" value="Unassembled WGS sequence"/>
</dbReference>
<reference evidence="2" key="1">
    <citation type="journal article" date="2023" name="Plant J.">
        <title>The genome of the king protea, Protea cynaroides.</title>
        <authorList>
            <person name="Chang J."/>
            <person name="Duong T.A."/>
            <person name="Schoeman C."/>
            <person name="Ma X."/>
            <person name="Roodt D."/>
            <person name="Barker N."/>
            <person name="Li Z."/>
            <person name="Van de Peer Y."/>
            <person name="Mizrachi E."/>
        </authorList>
    </citation>
    <scope>NUCLEOTIDE SEQUENCE</scope>
    <source>
        <tissue evidence="2">Young leaves</tissue>
    </source>
</reference>
<evidence type="ECO:0000313" key="2">
    <source>
        <dbReference type="EMBL" id="KAJ4958211.1"/>
    </source>
</evidence>
<evidence type="ECO:0000313" key="3">
    <source>
        <dbReference type="Proteomes" id="UP001141806"/>
    </source>
</evidence>
<dbReference type="InterPro" id="IPR040249">
    <property type="entry name" value="Ricin_B-like_lectin_EULS3-like"/>
</dbReference>
<accession>A0A9Q0H403</accession>